<accession>A0A165LKW7</accession>
<dbReference type="SUPFAM" id="SSF81383">
    <property type="entry name" value="F-box domain"/>
    <property type="match status" value="1"/>
</dbReference>
<keyword evidence="3" id="KW-1185">Reference proteome</keyword>
<dbReference type="InterPro" id="IPR036047">
    <property type="entry name" value="F-box-like_dom_sf"/>
</dbReference>
<dbReference type="InterPro" id="IPR032675">
    <property type="entry name" value="LRR_dom_sf"/>
</dbReference>
<sequence length="519" mass="58125">MPFPLDEDNAFRAAMELYANGIFAGISVAADVTTTTHSMLISAQEGLSAAAYTWNCSYSPSYQLPDELLASCFELLSFRDLIAATHVTRQWRTVAHNFPRLWANIYVTAATHDSKFRLLGVLLQRSRSSPVDVSLQRPGGSYDHYLPELATLVAEHMDHVRSLHWDSQYLEGLFVNTSAPVLRTLDMFPPQGDGMLPPDLFKGDAPNLRVLHLRAGFNLPTTCAALHNLRVFRGTLNQGTSCLRLFRLCPLLEELDLCNLYSPHQLPILPAPRSLQRLSLRAASPFTINYSNFLNGLLHKLRSVVIGRPHQYASFLNGLPQALGPITSISVESDIDPNDPIVVLHDKDGFERGISLASFAMSPAAQSMLADALERVDFLDVPLSRMKAVVTATDLPSLKHLRILDDSRGLYDFTDPSTFRVPSLSKLTWSTPQHDHIDSLTHIRRFVKHMLVRPRSEGQLLDELEIVYTPDDSTWREGVESHSLRDIARRVTVDTHWKDGSSYLRHDWTAGTQTNDPQS</sequence>
<feature type="domain" description="F-box" evidence="1">
    <location>
        <begin position="58"/>
        <end position="105"/>
    </location>
</feature>
<dbReference type="Proteomes" id="UP000077266">
    <property type="component" value="Unassembled WGS sequence"/>
</dbReference>
<dbReference type="Gene3D" id="3.80.10.10">
    <property type="entry name" value="Ribonuclease Inhibitor"/>
    <property type="match status" value="1"/>
</dbReference>
<dbReference type="InParanoid" id="A0A165LKW7"/>
<protein>
    <recommendedName>
        <fullName evidence="1">F-box domain-containing protein</fullName>
    </recommendedName>
</protein>
<organism evidence="2 3">
    <name type="scientific">Exidia glandulosa HHB12029</name>
    <dbReference type="NCBI Taxonomy" id="1314781"/>
    <lineage>
        <taxon>Eukaryota</taxon>
        <taxon>Fungi</taxon>
        <taxon>Dikarya</taxon>
        <taxon>Basidiomycota</taxon>
        <taxon>Agaricomycotina</taxon>
        <taxon>Agaricomycetes</taxon>
        <taxon>Auriculariales</taxon>
        <taxon>Exidiaceae</taxon>
        <taxon>Exidia</taxon>
    </lineage>
</organism>
<reference evidence="2 3" key="1">
    <citation type="journal article" date="2016" name="Mol. Biol. Evol.">
        <title>Comparative Genomics of Early-Diverging Mushroom-Forming Fungi Provides Insights into the Origins of Lignocellulose Decay Capabilities.</title>
        <authorList>
            <person name="Nagy L.G."/>
            <person name="Riley R."/>
            <person name="Tritt A."/>
            <person name="Adam C."/>
            <person name="Daum C."/>
            <person name="Floudas D."/>
            <person name="Sun H."/>
            <person name="Yadav J.S."/>
            <person name="Pangilinan J."/>
            <person name="Larsson K.H."/>
            <person name="Matsuura K."/>
            <person name="Barry K."/>
            <person name="Labutti K."/>
            <person name="Kuo R."/>
            <person name="Ohm R.A."/>
            <person name="Bhattacharya S.S."/>
            <person name="Shirouzu T."/>
            <person name="Yoshinaga Y."/>
            <person name="Martin F.M."/>
            <person name="Grigoriev I.V."/>
            <person name="Hibbett D.S."/>
        </authorList>
    </citation>
    <scope>NUCLEOTIDE SEQUENCE [LARGE SCALE GENOMIC DNA]</scope>
    <source>
        <strain evidence="2 3">HHB12029</strain>
    </source>
</reference>
<dbReference type="PROSITE" id="PS50181">
    <property type="entry name" value="FBOX"/>
    <property type="match status" value="1"/>
</dbReference>
<name>A0A165LKW7_EXIGL</name>
<proteinExistence type="predicted"/>
<dbReference type="EMBL" id="KV425923">
    <property type="protein sequence ID" value="KZV97987.1"/>
    <property type="molecule type" value="Genomic_DNA"/>
</dbReference>
<evidence type="ECO:0000259" key="1">
    <source>
        <dbReference type="PROSITE" id="PS50181"/>
    </source>
</evidence>
<evidence type="ECO:0000313" key="2">
    <source>
        <dbReference type="EMBL" id="KZV97987.1"/>
    </source>
</evidence>
<dbReference type="Gene3D" id="1.20.1280.50">
    <property type="match status" value="1"/>
</dbReference>
<evidence type="ECO:0000313" key="3">
    <source>
        <dbReference type="Proteomes" id="UP000077266"/>
    </source>
</evidence>
<dbReference type="AlphaFoldDB" id="A0A165LKW7"/>
<dbReference type="SUPFAM" id="SSF52058">
    <property type="entry name" value="L domain-like"/>
    <property type="match status" value="1"/>
</dbReference>
<dbReference type="Pfam" id="PF12937">
    <property type="entry name" value="F-box-like"/>
    <property type="match status" value="1"/>
</dbReference>
<gene>
    <name evidence="2" type="ORF">EXIGLDRAFT_729164</name>
</gene>
<dbReference type="InterPro" id="IPR001810">
    <property type="entry name" value="F-box_dom"/>
</dbReference>
<dbReference type="OrthoDB" id="3172239at2759"/>
<dbReference type="SMART" id="SM00256">
    <property type="entry name" value="FBOX"/>
    <property type="match status" value="1"/>
</dbReference>